<dbReference type="CDD" id="cd07302">
    <property type="entry name" value="CHD"/>
    <property type="match status" value="1"/>
</dbReference>
<dbReference type="InterPro" id="IPR050697">
    <property type="entry name" value="Adenylyl/Guanylyl_Cyclase_3/4"/>
</dbReference>
<sequence length="437" mass="48019">MNNNGQDSAVVTSLPGTNNAQAARGFVRSVNDWLMECALDDTDISELLSGMVSRLVASGIPIDRVMVAFKTLHPLYEGVSYIWNKESGQVERSTHMGIGDDDDDRRDWDESPMKWMLDNDVSFMRRHLIGPSSVIDFPVLESFRRNRGTDYYALMTPFVTDRDSTLDSNRIFMTYLTRRPSGFSDEDLAILSGIQRRFAVSCKMRINHEETSTILETYLGSDAGGRVRNGQIKLGDSTKTRAVIWFSDMRNSTSVATHVGDDAFLGEMNDFFAATAGAVLKHGGQVLRYIGDATLAIFPIGENENNLEEACLAALYAAAEAQINIDTLNATREEVGKPPFDYGLGMHVGDVIYGNVGVSERVDFTVVGQAANEAARIEQLTKQLGKRVLVSSTVASFISCPTQEMGAYELPGTGVSVKLFAPDFAEACHRIELMRAG</sequence>
<dbReference type="InterPro" id="IPR029787">
    <property type="entry name" value="Nucleotide_cyclase"/>
</dbReference>
<dbReference type="InterPro" id="IPR001054">
    <property type="entry name" value="A/G_cyclase"/>
</dbReference>
<reference evidence="2 3" key="1">
    <citation type="submission" date="2014-07" db="EMBL/GenBank/DDBJ databases">
        <title>Draft genome sequence of Thalassospira profundimaris 35.</title>
        <authorList>
            <person name="Lai Q."/>
            <person name="Shao Z."/>
        </authorList>
    </citation>
    <scope>NUCLEOTIDE SEQUENCE [LARGE SCALE GENOMIC DNA]</scope>
    <source>
        <strain evidence="2 3">35</strain>
    </source>
</reference>
<dbReference type="OrthoDB" id="9762462at2"/>
<dbReference type="PANTHER" id="PTHR43081:SF11">
    <property type="entry name" value="BLR2264 PROTEIN"/>
    <property type="match status" value="1"/>
</dbReference>
<feature type="domain" description="Guanylate cyclase" evidence="1">
    <location>
        <begin position="243"/>
        <end position="378"/>
    </location>
</feature>
<evidence type="ECO:0000313" key="2">
    <source>
        <dbReference type="EMBL" id="RCK31307.1"/>
    </source>
</evidence>
<dbReference type="SMART" id="SM00044">
    <property type="entry name" value="CYCc"/>
    <property type="match status" value="1"/>
</dbReference>
<dbReference type="EMBL" id="JPWF01000021">
    <property type="protein sequence ID" value="RCK31307.1"/>
    <property type="molecule type" value="Genomic_DNA"/>
</dbReference>
<dbReference type="Proteomes" id="UP000253226">
    <property type="component" value="Unassembled WGS sequence"/>
</dbReference>
<dbReference type="AlphaFoldDB" id="A0A367VYZ6"/>
<protein>
    <submittedName>
        <fullName evidence="2">Adenylate cyclase</fullName>
    </submittedName>
</protein>
<proteinExistence type="predicted"/>
<dbReference type="Pfam" id="PF00211">
    <property type="entry name" value="Guanylate_cyc"/>
    <property type="match status" value="1"/>
</dbReference>
<dbReference type="PROSITE" id="PS50125">
    <property type="entry name" value="GUANYLATE_CYCLASE_2"/>
    <property type="match status" value="1"/>
</dbReference>
<name>A0A367VYZ6_9PROT</name>
<dbReference type="PANTHER" id="PTHR43081">
    <property type="entry name" value="ADENYLATE CYCLASE, TERMINAL-DIFFERENTIATION SPECIFIC-RELATED"/>
    <property type="match status" value="1"/>
</dbReference>
<accession>A0A367VYZ6</accession>
<gene>
    <name evidence="2" type="ORF">TH19_21350</name>
</gene>
<evidence type="ECO:0000313" key="3">
    <source>
        <dbReference type="Proteomes" id="UP000253226"/>
    </source>
</evidence>
<dbReference type="GO" id="GO:0006171">
    <property type="term" value="P:cAMP biosynthetic process"/>
    <property type="evidence" value="ECO:0007669"/>
    <property type="project" value="TreeGrafter"/>
</dbReference>
<comment type="caution">
    <text evidence="2">The sequence shown here is derived from an EMBL/GenBank/DDBJ whole genome shotgun (WGS) entry which is preliminary data.</text>
</comment>
<dbReference type="GO" id="GO:0035556">
    <property type="term" value="P:intracellular signal transduction"/>
    <property type="evidence" value="ECO:0007669"/>
    <property type="project" value="InterPro"/>
</dbReference>
<evidence type="ECO:0000259" key="1">
    <source>
        <dbReference type="PROSITE" id="PS50125"/>
    </source>
</evidence>
<dbReference type="SUPFAM" id="SSF55073">
    <property type="entry name" value="Nucleotide cyclase"/>
    <property type="match status" value="1"/>
</dbReference>
<dbReference type="RefSeq" id="WP_114104256.1">
    <property type="nucleotide sequence ID" value="NZ_JPWF01000021.1"/>
</dbReference>
<organism evidence="2 3">
    <name type="scientific">Thalassospira profundimaris</name>
    <dbReference type="NCBI Taxonomy" id="502049"/>
    <lineage>
        <taxon>Bacteria</taxon>
        <taxon>Pseudomonadati</taxon>
        <taxon>Pseudomonadota</taxon>
        <taxon>Alphaproteobacteria</taxon>
        <taxon>Rhodospirillales</taxon>
        <taxon>Thalassospiraceae</taxon>
        <taxon>Thalassospira</taxon>
    </lineage>
</organism>
<dbReference type="Gene3D" id="3.30.70.1230">
    <property type="entry name" value="Nucleotide cyclase"/>
    <property type="match status" value="1"/>
</dbReference>
<dbReference type="GO" id="GO:0004016">
    <property type="term" value="F:adenylate cyclase activity"/>
    <property type="evidence" value="ECO:0007669"/>
    <property type="project" value="UniProtKB-ARBA"/>
</dbReference>